<dbReference type="InterPro" id="IPR010828">
    <property type="entry name" value="Atf2/Sli1-like"/>
</dbReference>
<evidence type="ECO:0000313" key="1">
    <source>
        <dbReference type="EMBL" id="OEJ92297.1"/>
    </source>
</evidence>
<dbReference type="FunCoup" id="A0A1E5RZB4">
    <property type="interactions" value="12"/>
</dbReference>
<proteinExistence type="predicted"/>
<dbReference type="InParanoid" id="A0A1E5RZB4"/>
<accession>A0A1E5RZB4</accession>
<dbReference type="Pfam" id="PF07247">
    <property type="entry name" value="AATase"/>
    <property type="match status" value="2"/>
</dbReference>
<keyword evidence="2" id="KW-1185">Reference proteome</keyword>
<organism evidence="1 2">
    <name type="scientific">Hanseniaspora osmophila</name>
    <dbReference type="NCBI Taxonomy" id="56408"/>
    <lineage>
        <taxon>Eukaryota</taxon>
        <taxon>Fungi</taxon>
        <taxon>Dikarya</taxon>
        <taxon>Ascomycota</taxon>
        <taxon>Saccharomycotina</taxon>
        <taxon>Saccharomycetes</taxon>
        <taxon>Saccharomycodales</taxon>
        <taxon>Saccharomycodaceae</taxon>
        <taxon>Hanseniaspora</taxon>
    </lineage>
</organism>
<gene>
    <name evidence="1" type="ORF">AWRI3579_g130</name>
</gene>
<reference evidence="2" key="1">
    <citation type="journal article" date="2016" name="Genome Announc.">
        <title>Genome sequences of three species of Hanseniaspora isolated from spontaneous wine fermentations.</title>
        <authorList>
            <person name="Sternes P.R."/>
            <person name="Lee D."/>
            <person name="Kutyna D.R."/>
            <person name="Borneman A.R."/>
        </authorList>
    </citation>
    <scope>NUCLEOTIDE SEQUENCE [LARGE SCALE GENOMIC DNA]</scope>
    <source>
        <strain evidence="2">AWRI3579</strain>
    </source>
</reference>
<dbReference type="AlphaFoldDB" id="A0A1E5RZB4"/>
<protein>
    <recommendedName>
        <fullName evidence="3">N-acetyltransferase SLI1</fullName>
    </recommendedName>
</protein>
<dbReference type="PANTHER" id="PTHR28037">
    <property type="entry name" value="ALCOHOL O-ACETYLTRANSFERASE 1-RELATED"/>
    <property type="match status" value="1"/>
</dbReference>
<name>A0A1E5RZB4_9ASCO</name>
<dbReference type="GO" id="GO:0008080">
    <property type="term" value="F:N-acetyltransferase activity"/>
    <property type="evidence" value="ECO:0007669"/>
    <property type="project" value="TreeGrafter"/>
</dbReference>
<evidence type="ECO:0008006" key="3">
    <source>
        <dbReference type="Google" id="ProtNLM"/>
    </source>
</evidence>
<dbReference type="EMBL" id="LPNM01000001">
    <property type="protein sequence ID" value="OEJ92297.1"/>
    <property type="molecule type" value="Genomic_DNA"/>
</dbReference>
<dbReference type="PANTHER" id="PTHR28037:SF2">
    <property type="entry name" value="ACR018CP"/>
    <property type="match status" value="1"/>
</dbReference>
<evidence type="ECO:0000313" key="2">
    <source>
        <dbReference type="Proteomes" id="UP000095728"/>
    </source>
</evidence>
<dbReference type="Proteomes" id="UP000095728">
    <property type="component" value="Unassembled WGS sequence"/>
</dbReference>
<dbReference type="OrthoDB" id="3972366at2759"/>
<dbReference type="InterPro" id="IPR052058">
    <property type="entry name" value="Alcohol_O-acetyltransferase"/>
</dbReference>
<sequence length="504" mass="55982">MSYSHSSKNTHTKTSNTNCFHSMTKDLEPSVTPGFKAYLPFVHKYFYFRTCSELSTAVYVGVQYNKTPSVAELYEALAKVVDKNPQLGLQIFADDGADVNCCPVEAEDGITKPDPPSRVYAAQLKMLDFSKVVSFHEELDAKSDEAITMFLGERFEFGSSDKSFWKIDVFKDNWLVFTFDHTLLDGMSGVLVQNDLANFLNTGHSGNVQRCNNIYRPKKIASSVEDLGVVNIYTKPHTDRAGFAHHLSKSLVSEKYTFNPEHVIEKNHFIDNTRYVSIPQSDLLRLIRVGKQNGSIALNSLLCALLGVASKNTFVLGEKTIPFLFAVNHRESSNLPADLLGIFIKAEHLTSPILKDSLFQANELNIAEFLQYAADVHGLVAKAIISKDGLENFNELALVDLLSATKGKEGKLPTDVFASSNLGAQFKSYVSGGDRGLAFTIEDSIFGQSHSFSNLLTISSISTLNGGMNMLVTYPDNRKKEGDMFVENLNRCIRALLDFELREN</sequence>
<comment type="caution">
    <text evidence="1">The sequence shown here is derived from an EMBL/GenBank/DDBJ whole genome shotgun (WGS) entry which is preliminary data.</text>
</comment>